<reference evidence="2" key="1">
    <citation type="submission" date="2020-10" db="EMBL/GenBank/DDBJ databases">
        <title>Connecting structure to function with the recovery of over 1000 high-quality activated sludge metagenome-assembled genomes encoding full-length rRNA genes using long-read sequencing.</title>
        <authorList>
            <person name="Singleton C.M."/>
            <person name="Petriglieri F."/>
            <person name="Kristensen J.M."/>
            <person name="Kirkegaard R.H."/>
            <person name="Michaelsen T.Y."/>
            <person name="Andersen M.H."/>
            <person name="Karst S.M."/>
            <person name="Dueholm M.S."/>
            <person name="Nielsen P.H."/>
            <person name="Albertsen M."/>
        </authorList>
    </citation>
    <scope>NUCLEOTIDE SEQUENCE</scope>
    <source>
        <strain evidence="2">Bjer_18-Q3-R1-45_BAT3C.347</strain>
    </source>
</reference>
<gene>
    <name evidence="2" type="ORF">IPH26_18855</name>
</gene>
<accession>A0A9D7E1S8</accession>
<organism evidence="2 3">
    <name type="scientific">Candidatus Methylophosphatis roskildensis</name>
    <dbReference type="NCBI Taxonomy" id="2899263"/>
    <lineage>
        <taxon>Bacteria</taxon>
        <taxon>Pseudomonadati</taxon>
        <taxon>Pseudomonadota</taxon>
        <taxon>Betaproteobacteria</taxon>
        <taxon>Nitrosomonadales</taxon>
        <taxon>Sterolibacteriaceae</taxon>
        <taxon>Candidatus Methylophosphatis</taxon>
    </lineage>
</organism>
<evidence type="ECO:0000313" key="3">
    <source>
        <dbReference type="Proteomes" id="UP000807785"/>
    </source>
</evidence>
<dbReference type="Proteomes" id="UP000807785">
    <property type="component" value="Unassembled WGS sequence"/>
</dbReference>
<dbReference type="AlphaFoldDB" id="A0A9D7E1S8"/>
<feature type="region of interest" description="Disordered" evidence="1">
    <location>
        <begin position="96"/>
        <end position="125"/>
    </location>
</feature>
<dbReference type="Gene3D" id="3.30.160.100">
    <property type="entry name" value="Ribosome hibernation promotion factor-like"/>
    <property type="match status" value="1"/>
</dbReference>
<feature type="compositionally biased region" description="Polar residues" evidence="1">
    <location>
        <begin position="111"/>
        <end position="125"/>
    </location>
</feature>
<evidence type="ECO:0000313" key="2">
    <source>
        <dbReference type="EMBL" id="MBK6974896.1"/>
    </source>
</evidence>
<dbReference type="EMBL" id="JADJEV010000005">
    <property type="protein sequence ID" value="MBK6974896.1"/>
    <property type="molecule type" value="Genomic_DNA"/>
</dbReference>
<dbReference type="InterPro" id="IPR036567">
    <property type="entry name" value="RHF-like"/>
</dbReference>
<dbReference type="SUPFAM" id="SSF69754">
    <property type="entry name" value="Ribosome binding protein Y (YfiA homologue)"/>
    <property type="match status" value="1"/>
</dbReference>
<name>A0A9D7E1S8_9PROT</name>
<comment type="caution">
    <text evidence="2">The sequence shown here is derived from an EMBL/GenBank/DDBJ whole genome shotgun (WGS) entry which is preliminary data.</text>
</comment>
<proteinExistence type="predicted"/>
<evidence type="ECO:0000256" key="1">
    <source>
        <dbReference type="SAM" id="MobiDB-lite"/>
    </source>
</evidence>
<sequence length="125" mass="14568">MDIDIQLRSDQITGLLLERVAQRAQRLLAHVRDHVRKVTVRLFDVNRPNGGQDKRCVDQVKLNRLPEVTTEETHENFRLAIDRALIRAGRAVKRRLERPRERRCGAPRNLAQLQRPRNCSSPNYA</sequence>
<protein>
    <submittedName>
        <fullName evidence="2">HPF/RaiA family ribosome-associated protein</fullName>
    </submittedName>
</protein>